<comment type="caution">
    <text evidence="2">The sequence shown here is derived from an EMBL/GenBank/DDBJ whole genome shotgun (WGS) entry which is preliminary data.</text>
</comment>
<gene>
    <name evidence="2" type="ORF">FB45DRAFT_876167</name>
</gene>
<accession>A0AAD7B4Z8</accession>
<name>A0AAD7B4Z8_9AGAR</name>
<reference evidence="2" key="1">
    <citation type="submission" date="2023-03" db="EMBL/GenBank/DDBJ databases">
        <title>Massive genome expansion in bonnet fungi (Mycena s.s.) driven by repeated elements and novel gene families across ecological guilds.</title>
        <authorList>
            <consortium name="Lawrence Berkeley National Laboratory"/>
            <person name="Harder C.B."/>
            <person name="Miyauchi S."/>
            <person name="Viragh M."/>
            <person name="Kuo A."/>
            <person name="Thoen E."/>
            <person name="Andreopoulos B."/>
            <person name="Lu D."/>
            <person name="Skrede I."/>
            <person name="Drula E."/>
            <person name="Henrissat B."/>
            <person name="Morin E."/>
            <person name="Kohler A."/>
            <person name="Barry K."/>
            <person name="LaButti K."/>
            <person name="Morin E."/>
            <person name="Salamov A."/>
            <person name="Lipzen A."/>
            <person name="Mereny Z."/>
            <person name="Hegedus B."/>
            <person name="Baldrian P."/>
            <person name="Stursova M."/>
            <person name="Weitz H."/>
            <person name="Taylor A."/>
            <person name="Grigoriev I.V."/>
            <person name="Nagy L.G."/>
            <person name="Martin F."/>
            <person name="Kauserud H."/>
        </authorList>
    </citation>
    <scope>NUCLEOTIDE SEQUENCE</scope>
    <source>
        <strain evidence="2">9284</strain>
    </source>
</reference>
<feature type="compositionally biased region" description="Polar residues" evidence="1">
    <location>
        <begin position="179"/>
        <end position="189"/>
    </location>
</feature>
<organism evidence="2 3">
    <name type="scientific">Roridomyces roridus</name>
    <dbReference type="NCBI Taxonomy" id="1738132"/>
    <lineage>
        <taxon>Eukaryota</taxon>
        <taxon>Fungi</taxon>
        <taxon>Dikarya</taxon>
        <taxon>Basidiomycota</taxon>
        <taxon>Agaricomycotina</taxon>
        <taxon>Agaricomycetes</taxon>
        <taxon>Agaricomycetidae</taxon>
        <taxon>Agaricales</taxon>
        <taxon>Marasmiineae</taxon>
        <taxon>Mycenaceae</taxon>
        <taxon>Roridomyces</taxon>
    </lineage>
</organism>
<evidence type="ECO:0000313" key="3">
    <source>
        <dbReference type="Proteomes" id="UP001221142"/>
    </source>
</evidence>
<dbReference type="AlphaFoldDB" id="A0AAD7B4Z8"/>
<dbReference type="Proteomes" id="UP001221142">
    <property type="component" value="Unassembled WGS sequence"/>
</dbReference>
<dbReference type="EMBL" id="JARKIF010000037">
    <property type="protein sequence ID" value="KAJ7609956.1"/>
    <property type="molecule type" value="Genomic_DNA"/>
</dbReference>
<evidence type="ECO:0000256" key="1">
    <source>
        <dbReference type="SAM" id="MobiDB-lite"/>
    </source>
</evidence>
<feature type="region of interest" description="Disordered" evidence="1">
    <location>
        <begin position="165"/>
        <end position="219"/>
    </location>
</feature>
<protein>
    <submittedName>
        <fullName evidence="2">Uncharacterized protein</fullName>
    </submittedName>
</protein>
<sequence>MIPSRSSSKILESLAAIWAHHNEDFPRWEGEGGKMRRHVLWQKVREFAGTKISKPYIQMEMKRNPLYHEWQQWVFDLLYLPSIDQLLGAKTRGHALRQKVRQLAGNEVQKPHIEKAMKGNFLYGEWERWVFSERRRKISFPRIILSSTNELQVQFTAARISISSSRFTPSDAEPPSRPPSVTLTINAERTQGAIRYNSTRRTSRSGRTDPDFEREPAGS</sequence>
<evidence type="ECO:0000313" key="2">
    <source>
        <dbReference type="EMBL" id="KAJ7609956.1"/>
    </source>
</evidence>
<feature type="compositionally biased region" description="Basic and acidic residues" evidence="1">
    <location>
        <begin position="206"/>
        <end position="219"/>
    </location>
</feature>
<proteinExistence type="predicted"/>
<keyword evidence="3" id="KW-1185">Reference proteome</keyword>